<evidence type="ECO:0000256" key="1">
    <source>
        <dbReference type="SAM" id="MobiDB-lite"/>
    </source>
</evidence>
<feature type="compositionally biased region" description="Basic and acidic residues" evidence="1">
    <location>
        <begin position="1"/>
        <end position="10"/>
    </location>
</feature>
<sequence>MARKFAHDGAKTPFHNISRPRHPTGAGVPSSLARQIRQRSVTLALTPVAATPAAIPAPTCTMPSLTVFPPRSHVCTSSLDLSSSHHGLSLHAGWLSTATCA</sequence>
<accession>A0AAE1GQA5</accession>
<protein>
    <submittedName>
        <fullName evidence="2">Uncharacterized protein</fullName>
    </submittedName>
</protein>
<comment type="caution">
    <text evidence="2">The sequence shown here is derived from an EMBL/GenBank/DDBJ whole genome shotgun (WGS) entry which is preliminary data.</text>
</comment>
<organism evidence="2 3">
    <name type="scientific">Petrolisthes cinctipes</name>
    <name type="common">Flat porcelain crab</name>
    <dbReference type="NCBI Taxonomy" id="88211"/>
    <lineage>
        <taxon>Eukaryota</taxon>
        <taxon>Metazoa</taxon>
        <taxon>Ecdysozoa</taxon>
        <taxon>Arthropoda</taxon>
        <taxon>Crustacea</taxon>
        <taxon>Multicrustacea</taxon>
        <taxon>Malacostraca</taxon>
        <taxon>Eumalacostraca</taxon>
        <taxon>Eucarida</taxon>
        <taxon>Decapoda</taxon>
        <taxon>Pleocyemata</taxon>
        <taxon>Anomura</taxon>
        <taxon>Galatheoidea</taxon>
        <taxon>Porcellanidae</taxon>
        <taxon>Petrolisthes</taxon>
    </lineage>
</organism>
<name>A0AAE1GQA5_PETCI</name>
<dbReference type="Proteomes" id="UP001286313">
    <property type="component" value="Unassembled WGS sequence"/>
</dbReference>
<dbReference type="AlphaFoldDB" id="A0AAE1GQA5"/>
<reference evidence="2" key="1">
    <citation type="submission" date="2023-10" db="EMBL/GenBank/DDBJ databases">
        <title>Genome assemblies of two species of porcelain crab, Petrolisthes cinctipes and Petrolisthes manimaculis (Anomura: Porcellanidae).</title>
        <authorList>
            <person name="Angst P."/>
        </authorList>
    </citation>
    <scope>NUCLEOTIDE SEQUENCE</scope>
    <source>
        <strain evidence="2">PB745_01</strain>
        <tissue evidence="2">Gill</tissue>
    </source>
</reference>
<feature type="region of interest" description="Disordered" evidence="1">
    <location>
        <begin position="1"/>
        <end position="30"/>
    </location>
</feature>
<evidence type="ECO:0000313" key="3">
    <source>
        <dbReference type="Proteomes" id="UP001286313"/>
    </source>
</evidence>
<proteinExistence type="predicted"/>
<evidence type="ECO:0000313" key="2">
    <source>
        <dbReference type="EMBL" id="KAK3896291.1"/>
    </source>
</evidence>
<keyword evidence="3" id="KW-1185">Reference proteome</keyword>
<gene>
    <name evidence="2" type="ORF">Pcinc_000035</name>
</gene>
<dbReference type="EMBL" id="JAWQEG010000003">
    <property type="protein sequence ID" value="KAK3896291.1"/>
    <property type="molecule type" value="Genomic_DNA"/>
</dbReference>